<dbReference type="InterPro" id="IPR035531">
    <property type="entry name" value="GTPBP1-like"/>
</dbReference>
<feature type="compositionally biased region" description="Basic residues" evidence="6">
    <location>
        <begin position="561"/>
        <end position="571"/>
    </location>
</feature>
<dbReference type="PANTHER" id="PTHR43721:SF9">
    <property type="entry name" value="GTP-BINDING PROTEIN 1"/>
    <property type="match status" value="1"/>
</dbReference>
<feature type="region of interest" description="Disordered" evidence="6">
    <location>
        <begin position="542"/>
        <end position="571"/>
    </location>
</feature>
<comment type="similarity">
    <text evidence="1">Belongs to the TRAFAC class translation factor GTPase superfamily. Classic translation factor GTPase family. EF-Tu/EF-1A subfamily.</text>
</comment>
<comment type="function">
    <text evidence="5">Promotes degradation of target mRNA species. Plays a role in the regulation of circadian mRNA stability. Binds GTP and has GTPase activity.</text>
</comment>
<dbReference type="Gene3D" id="2.40.30.10">
    <property type="entry name" value="Translation factors"/>
    <property type="match status" value="2"/>
</dbReference>
<dbReference type="InterPro" id="IPR009000">
    <property type="entry name" value="Transl_B-barrel_sf"/>
</dbReference>
<dbReference type="InterPro" id="IPR004161">
    <property type="entry name" value="EFTu-like_2"/>
</dbReference>
<dbReference type="EMBL" id="OU015569">
    <property type="protein sequence ID" value="CAG5095727.1"/>
    <property type="molecule type" value="Genomic_DNA"/>
</dbReference>
<dbReference type="Pfam" id="PF00009">
    <property type="entry name" value="GTP_EFTU"/>
    <property type="match status" value="1"/>
</dbReference>
<evidence type="ECO:0000256" key="2">
    <source>
        <dbReference type="ARBA" id="ARBA00015364"/>
    </source>
</evidence>
<reference evidence="8 9" key="1">
    <citation type="submission" date="2021-04" db="EMBL/GenBank/DDBJ databases">
        <authorList>
            <person name="Bliznina A."/>
        </authorList>
    </citation>
    <scope>NUCLEOTIDE SEQUENCE [LARGE SCALE GENOMIC DNA]</scope>
</reference>
<evidence type="ECO:0000256" key="1">
    <source>
        <dbReference type="ARBA" id="ARBA00007249"/>
    </source>
</evidence>
<dbReference type="InterPro" id="IPR027417">
    <property type="entry name" value="P-loop_NTPase"/>
</dbReference>
<dbReference type="Pfam" id="PF03144">
    <property type="entry name" value="GTP_EFTU_D2"/>
    <property type="match status" value="1"/>
</dbReference>
<protein>
    <recommendedName>
        <fullName evidence="2">GTP-binding protein 1</fullName>
    </recommendedName>
</protein>
<dbReference type="CDD" id="cd03708">
    <property type="entry name" value="GTPBP_III"/>
    <property type="match status" value="1"/>
</dbReference>
<keyword evidence="3" id="KW-0547">Nucleotide-binding</keyword>
<evidence type="ECO:0000256" key="3">
    <source>
        <dbReference type="ARBA" id="ARBA00022741"/>
    </source>
</evidence>
<gene>
    <name evidence="8" type="ORF">OKIOD_LOCUS5867</name>
</gene>
<evidence type="ECO:0000313" key="9">
    <source>
        <dbReference type="Proteomes" id="UP001158576"/>
    </source>
</evidence>
<dbReference type="CDD" id="cd04165">
    <property type="entry name" value="GTPBP1_like"/>
    <property type="match status" value="1"/>
</dbReference>
<dbReference type="InterPro" id="IPR009001">
    <property type="entry name" value="Transl_elong_EF1A/Init_IF2_C"/>
</dbReference>
<dbReference type="PANTHER" id="PTHR43721">
    <property type="entry name" value="ELONGATION FACTOR TU-RELATED"/>
    <property type="match status" value="1"/>
</dbReference>
<keyword evidence="4" id="KW-0342">GTP-binding</keyword>
<dbReference type="SUPFAM" id="SSF50447">
    <property type="entry name" value="Translation proteins"/>
    <property type="match status" value="1"/>
</dbReference>
<evidence type="ECO:0000259" key="7">
    <source>
        <dbReference type="PROSITE" id="PS51722"/>
    </source>
</evidence>
<dbReference type="Gene3D" id="3.40.50.300">
    <property type="entry name" value="P-loop containing nucleotide triphosphate hydrolases"/>
    <property type="match status" value="1"/>
</dbReference>
<evidence type="ECO:0000313" key="8">
    <source>
        <dbReference type="EMBL" id="CAG5095727.1"/>
    </source>
</evidence>
<dbReference type="SUPFAM" id="SSF52540">
    <property type="entry name" value="P-loop containing nucleoside triphosphate hydrolases"/>
    <property type="match status" value="1"/>
</dbReference>
<accession>A0ABN7S9Y6</accession>
<dbReference type="SUPFAM" id="SSF50465">
    <property type="entry name" value="EF-Tu/eEF-1alpha/eIF2-gamma C-terminal domain"/>
    <property type="match status" value="1"/>
</dbReference>
<evidence type="ECO:0000256" key="4">
    <source>
        <dbReference type="ARBA" id="ARBA00023134"/>
    </source>
</evidence>
<evidence type="ECO:0000256" key="5">
    <source>
        <dbReference type="ARBA" id="ARBA00025630"/>
    </source>
</evidence>
<dbReference type="Proteomes" id="UP001158576">
    <property type="component" value="Chromosome XSR"/>
</dbReference>
<organism evidence="8 9">
    <name type="scientific">Oikopleura dioica</name>
    <name type="common">Tunicate</name>
    <dbReference type="NCBI Taxonomy" id="34765"/>
    <lineage>
        <taxon>Eukaryota</taxon>
        <taxon>Metazoa</taxon>
        <taxon>Chordata</taxon>
        <taxon>Tunicata</taxon>
        <taxon>Appendicularia</taxon>
        <taxon>Copelata</taxon>
        <taxon>Oikopleuridae</taxon>
        <taxon>Oikopleura</taxon>
    </lineage>
</organism>
<name>A0ABN7S9Y6_OIKDI</name>
<feature type="domain" description="Tr-type G" evidence="7">
    <location>
        <begin position="115"/>
        <end position="345"/>
    </location>
</feature>
<dbReference type="InterPro" id="IPR000795">
    <property type="entry name" value="T_Tr_GTP-bd_dom"/>
</dbReference>
<dbReference type="InterPro" id="IPR050055">
    <property type="entry name" value="EF-Tu_GTPase"/>
</dbReference>
<proteinExistence type="inferred from homology"/>
<evidence type="ECO:0000256" key="6">
    <source>
        <dbReference type="SAM" id="MobiDB-lite"/>
    </source>
</evidence>
<dbReference type="CDD" id="cd03694">
    <property type="entry name" value="GTPBP_II"/>
    <property type="match status" value="1"/>
</dbReference>
<sequence length="571" mass="62569">MSSEPISSNFEQFQDLTDKRLLVDPTEEVLNGYIYKLKSELYGRGETLVSIGIGTEDDDAEGLPKDEADKAETNLTKISEEINCKLSLLRTKTLQNGREVRDFLLRKRLEDESDFCEVRVAVVGNVDAGKSTLLGVLTHNCLDNGRGAARQKLFRHKHEIESGRTSSVGNEILGFDSDGKVVNTPSHGSTLDWTDICSKSSKVLTFVDLAGHEKYLKTTVFGLTGHLPDFCLIVVGSNAGFIGMAKEHLGLALALNLPVMCVVTKIDMCPPNVLKETLSVLAKLLKSSGVKKIPLLVQEHKHAVIAAQNFCSERVAPIFKVSSVTGDGLDNLKVFFNLLQPRIPTGKKTDKAEFSVDDVFSVPGVGTVASGTLLSGIVTAGQTLQMGPDSNGKFEHVVIKSIHRKRLPVTEVCAGQAAAFALKKVKRKDLRKGTVLLGLDEQSPKAVWEFKGEVVILHHPTTIMTNYQAMVHVGAVRQTAQITSMSTEALRTGDKAMVHFRFVKNPEWLVPERRFVFREGRTKAVGTVKELIIGPAPINLNRHKARKLPSQPAASGDSNRTKRKLAYSKKK</sequence>
<dbReference type="PROSITE" id="PS51722">
    <property type="entry name" value="G_TR_2"/>
    <property type="match status" value="1"/>
</dbReference>
<keyword evidence="9" id="KW-1185">Reference proteome</keyword>